<feature type="compositionally biased region" description="Pro residues" evidence="1">
    <location>
        <begin position="148"/>
        <end position="160"/>
    </location>
</feature>
<feature type="region of interest" description="Disordered" evidence="1">
    <location>
        <begin position="28"/>
        <end position="160"/>
    </location>
</feature>
<feature type="chain" id="PRO_5032278273" evidence="2">
    <location>
        <begin position="19"/>
        <end position="160"/>
    </location>
</feature>
<organism evidence="3 4">
    <name type="scientific">Allochromatium humboldtianum</name>
    <dbReference type="NCBI Taxonomy" id="504901"/>
    <lineage>
        <taxon>Bacteria</taxon>
        <taxon>Pseudomonadati</taxon>
        <taxon>Pseudomonadota</taxon>
        <taxon>Gammaproteobacteria</taxon>
        <taxon>Chromatiales</taxon>
        <taxon>Chromatiaceae</taxon>
        <taxon>Allochromatium</taxon>
    </lineage>
</organism>
<feature type="compositionally biased region" description="Basic and acidic residues" evidence="1">
    <location>
        <begin position="125"/>
        <end position="137"/>
    </location>
</feature>
<accession>A0A850RJ84</accession>
<feature type="compositionally biased region" description="Basic and acidic residues" evidence="1">
    <location>
        <begin position="103"/>
        <end position="118"/>
    </location>
</feature>
<evidence type="ECO:0000313" key="4">
    <source>
        <dbReference type="Proteomes" id="UP000592294"/>
    </source>
</evidence>
<feature type="signal peptide" evidence="2">
    <location>
        <begin position="1"/>
        <end position="18"/>
    </location>
</feature>
<dbReference type="RefSeq" id="WP_176975844.1">
    <property type="nucleotide sequence ID" value="NZ_JABZEO010000004.1"/>
</dbReference>
<dbReference type="Proteomes" id="UP000592294">
    <property type="component" value="Unassembled WGS sequence"/>
</dbReference>
<keyword evidence="4" id="KW-1185">Reference proteome</keyword>
<feature type="compositionally biased region" description="Basic and acidic residues" evidence="1">
    <location>
        <begin position="53"/>
        <end position="68"/>
    </location>
</feature>
<dbReference type="EMBL" id="JABZEO010000004">
    <property type="protein sequence ID" value="NVZ09073.1"/>
    <property type="molecule type" value="Genomic_DNA"/>
</dbReference>
<name>A0A850RJ84_9GAMM</name>
<proteinExistence type="predicted"/>
<keyword evidence="2" id="KW-0732">Signal</keyword>
<sequence length="160" mass="18080">MYWLMLLAGIAAPAMASAQSRFQALEPDYTQGYERPDSERTDWPWMDPGLRPLPDETRAEPVRPEAPRFGRPPATEAGTTSEYRFRGDPPPSAGATQAVDPDSDLRFRPLTPRERERLGPTTRWRPTDEERHGEPTERSTLFDTLVPDGPPSPGPWSRPR</sequence>
<dbReference type="AlphaFoldDB" id="A0A850RJ84"/>
<evidence type="ECO:0000256" key="2">
    <source>
        <dbReference type="SAM" id="SignalP"/>
    </source>
</evidence>
<reference evidence="3 4" key="1">
    <citation type="submission" date="2020-06" db="EMBL/GenBank/DDBJ databases">
        <title>Whole-genome sequence of Allochromatium humboldtianum DSM 21881, type strain.</title>
        <authorList>
            <person name="Kyndt J.A."/>
            <person name="Meyer T.E."/>
        </authorList>
    </citation>
    <scope>NUCLEOTIDE SEQUENCE [LARGE SCALE GENOMIC DNA]</scope>
    <source>
        <strain evidence="3 4">DSM 21881</strain>
    </source>
</reference>
<evidence type="ECO:0000313" key="3">
    <source>
        <dbReference type="EMBL" id="NVZ09073.1"/>
    </source>
</evidence>
<protein>
    <submittedName>
        <fullName evidence="3">Uncharacterized protein</fullName>
    </submittedName>
</protein>
<gene>
    <name evidence="3" type="ORF">HW932_07335</name>
</gene>
<comment type="caution">
    <text evidence="3">The sequence shown here is derived from an EMBL/GenBank/DDBJ whole genome shotgun (WGS) entry which is preliminary data.</text>
</comment>
<evidence type="ECO:0000256" key="1">
    <source>
        <dbReference type="SAM" id="MobiDB-lite"/>
    </source>
</evidence>